<sequence>TVYLVVNQIDKHKENELSFEDYKDSVKQSFSNWDIEVDGVYYTSLRMMNHTHNEIGSLETLITSIMKEKVQYVRDGMERETEYLMGEHFSFILSENEKALLKYEEELASPLSISEIV</sequence>
<comment type="caution">
    <text evidence="1">The sequence shown here is derived from an EMBL/GenBank/DDBJ whole genome shotgun (WGS) entry which is preliminary data.</text>
</comment>
<dbReference type="AlphaFoldDB" id="A0A4U3A8U1"/>
<dbReference type="Proteomes" id="UP000305222">
    <property type="component" value="Unassembled WGS sequence"/>
</dbReference>
<name>A0A4U3A8U1_9BACI</name>
<accession>A0A4U3A8U1</accession>
<evidence type="ECO:0000313" key="1">
    <source>
        <dbReference type="EMBL" id="TKI84167.1"/>
    </source>
</evidence>
<dbReference type="Gene3D" id="3.40.50.300">
    <property type="entry name" value="P-loop containing nucleotide triphosphate hydrolases"/>
    <property type="match status" value="1"/>
</dbReference>
<feature type="non-terminal residue" evidence="1">
    <location>
        <position position="117"/>
    </location>
</feature>
<feature type="non-terminal residue" evidence="1">
    <location>
        <position position="1"/>
    </location>
</feature>
<gene>
    <name evidence="1" type="ORF">FC699_31635</name>
</gene>
<proteinExistence type="predicted"/>
<reference evidence="1 2" key="1">
    <citation type="journal article" date="2019" name="Environ. Microbiol.">
        <title>An active ?-lactamase is a part of an orchestrated cell wall stress resistance network of Bacillus subtilis and related rhizosphere species.</title>
        <authorList>
            <person name="Bucher T."/>
            <person name="Keren-Paz A."/>
            <person name="Hausser J."/>
            <person name="Olender T."/>
            <person name="Cytryn E."/>
            <person name="Kolodkin-Gal I."/>
        </authorList>
    </citation>
    <scope>NUCLEOTIDE SEQUENCE [LARGE SCALE GENOMIC DNA]</scope>
    <source>
        <strain evidence="1 2">I5</strain>
    </source>
</reference>
<dbReference type="EMBL" id="SZON01002767">
    <property type="protein sequence ID" value="TKI84167.1"/>
    <property type="molecule type" value="Genomic_DNA"/>
</dbReference>
<dbReference type="InterPro" id="IPR027417">
    <property type="entry name" value="P-loop_NTPase"/>
</dbReference>
<organism evidence="1 2">
    <name type="scientific">Bacillus wiedmannii</name>
    <dbReference type="NCBI Taxonomy" id="1890302"/>
    <lineage>
        <taxon>Bacteria</taxon>
        <taxon>Bacillati</taxon>
        <taxon>Bacillota</taxon>
        <taxon>Bacilli</taxon>
        <taxon>Bacillales</taxon>
        <taxon>Bacillaceae</taxon>
        <taxon>Bacillus</taxon>
        <taxon>Bacillus cereus group</taxon>
    </lineage>
</organism>
<evidence type="ECO:0000313" key="2">
    <source>
        <dbReference type="Proteomes" id="UP000305222"/>
    </source>
</evidence>
<protein>
    <submittedName>
        <fullName evidence="1">Uncharacterized protein</fullName>
    </submittedName>
</protein>